<dbReference type="Gene3D" id="2.60.120.10">
    <property type="entry name" value="Jelly Rolls"/>
    <property type="match status" value="1"/>
</dbReference>
<dbReference type="Pfam" id="PF06249">
    <property type="entry name" value="EutQ"/>
    <property type="match status" value="1"/>
</dbReference>
<accession>A0A432PC98</accession>
<name>A0A432PC98_9HYPH</name>
<dbReference type="InterPro" id="IPR014710">
    <property type="entry name" value="RmlC-like_jellyroll"/>
</dbReference>
<organism evidence="1 2">
    <name type="scientific">Rhizobium vallis</name>
    <dbReference type="NCBI Taxonomy" id="634290"/>
    <lineage>
        <taxon>Bacteria</taxon>
        <taxon>Pseudomonadati</taxon>
        <taxon>Pseudomonadota</taxon>
        <taxon>Alphaproteobacteria</taxon>
        <taxon>Hyphomicrobiales</taxon>
        <taxon>Rhizobiaceae</taxon>
        <taxon>Rhizobium/Agrobacterium group</taxon>
        <taxon>Rhizobium</taxon>
    </lineage>
</organism>
<dbReference type="SUPFAM" id="SSF51182">
    <property type="entry name" value="RmlC-like cupins"/>
    <property type="match status" value="1"/>
</dbReference>
<reference evidence="2" key="1">
    <citation type="submission" date="2018-11" db="EMBL/GenBank/DDBJ databases">
        <title>Rhizobium chutanense sp. nov., isolated from root nodules of Phaseolus vulgaris in China.</title>
        <authorList>
            <person name="Huo Y."/>
        </authorList>
    </citation>
    <scope>NUCLEOTIDE SEQUENCE [LARGE SCALE GENOMIC DNA]</scope>
    <source>
        <strain evidence="2">CCBAU 65647</strain>
    </source>
</reference>
<proteinExistence type="predicted"/>
<evidence type="ECO:0000313" key="2">
    <source>
        <dbReference type="Proteomes" id="UP000278823"/>
    </source>
</evidence>
<sequence>MTIRKLDNALTCEITDLKLPDIKAFMSDLLTSENKGAPITCGLFKQEAGEPCPYTYDAEEFKILLEGELSVTNDRGETYDMKPGDILFFGKGEKVKFSSKSKGLAFYVAQR</sequence>
<dbReference type="PANTHER" id="PTHR36169:SF1">
    <property type="entry name" value="ACETATE KINASE EUTQ"/>
    <property type="match status" value="1"/>
</dbReference>
<dbReference type="OrthoDB" id="3828611at2"/>
<dbReference type="RefSeq" id="WP_126924734.1">
    <property type="nucleotide sequence ID" value="NZ_ML133699.1"/>
</dbReference>
<dbReference type="PANTHER" id="PTHR36169">
    <property type="entry name" value="ETHANOLAMINE UTILIZATION PROTEIN EUTQ"/>
    <property type="match status" value="1"/>
</dbReference>
<comment type="caution">
    <text evidence="1">The sequence shown here is derived from an EMBL/GenBank/DDBJ whole genome shotgun (WGS) entry which is preliminary data.</text>
</comment>
<evidence type="ECO:0000313" key="1">
    <source>
        <dbReference type="EMBL" id="RUM20513.1"/>
    </source>
</evidence>
<keyword evidence="2" id="KW-1185">Reference proteome</keyword>
<dbReference type="InterPro" id="IPR011051">
    <property type="entry name" value="RmlC_Cupin_sf"/>
</dbReference>
<dbReference type="CDD" id="cd02228">
    <property type="entry name" value="cupin_EutQ"/>
    <property type="match status" value="1"/>
</dbReference>
<dbReference type="EMBL" id="RJTH01000015">
    <property type="protein sequence ID" value="RUM20513.1"/>
    <property type="molecule type" value="Genomic_DNA"/>
</dbReference>
<dbReference type="Proteomes" id="UP000278823">
    <property type="component" value="Unassembled WGS sequence"/>
</dbReference>
<dbReference type="AlphaFoldDB" id="A0A432PC98"/>
<gene>
    <name evidence="1" type="ORF">EFQ99_29780</name>
</gene>
<protein>
    <submittedName>
        <fullName evidence="1">DUF861 domain-containing protein</fullName>
    </submittedName>
</protein>
<dbReference type="InterPro" id="IPR010424">
    <property type="entry name" value="EutQ"/>
</dbReference>